<sequence length="142" mass="15624">MSALQITRHVTTPLGTFKLPAARFRFIHIDLIGPLPISQGYRYCLTAIDRFTRWPEAFPIADITAEAVAKALIMGGFRDLVVLSMSLPIAGHSLNQPKVLHKSQDSSIDGPLHTTVVQRTRGRDSIGSSKLRCSLSRKCKLG</sequence>
<organism evidence="1 2">
    <name type="scientific">Eumeta variegata</name>
    <name type="common">Bagworm moth</name>
    <name type="synonym">Eumeta japonica</name>
    <dbReference type="NCBI Taxonomy" id="151549"/>
    <lineage>
        <taxon>Eukaryota</taxon>
        <taxon>Metazoa</taxon>
        <taxon>Ecdysozoa</taxon>
        <taxon>Arthropoda</taxon>
        <taxon>Hexapoda</taxon>
        <taxon>Insecta</taxon>
        <taxon>Pterygota</taxon>
        <taxon>Neoptera</taxon>
        <taxon>Endopterygota</taxon>
        <taxon>Lepidoptera</taxon>
        <taxon>Glossata</taxon>
        <taxon>Ditrysia</taxon>
        <taxon>Tineoidea</taxon>
        <taxon>Psychidae</taxon>
        <taxon>Oiketicinae</taxon>
        <taxon>Eumeta</taxon>
    </lineage>
</organism>
<dbReference type="AlphaFoldDB" id="A0A4C1V8Q7"/>
<evidence type="ECO:0000313" key="2">
    <source>
        <dbReference type="Proteomes" id="UP000299102"/>
    </source>
</evidence>
<dbReference type="SUPFAM" id="SSF53098">
    <property type="entry name" value="Ribonuclease H-like"/>
    <property type="match status" value="1"/>
</dbReference>
<dbReference type="EMBL" id="BGZK01000292">
    <property type="protein sequence ID" value="GBP34712.1"/>
    <property type="molecule type" value="Genomic_DNA"/>
</dbReference>
<dbReference type="Gene3D" id="3.30.420.10">
    <property type="entry name" value="Ribonuclease H-like superfamily/Ribonuclease H"/>
    <property type="match status" value="1"/>
</dbReference>
<evidence type="ECO:0008006" key="3">
    <source>
        <dbReference type="Google" id="ProtNLM"/>
    </source>
</evidence>
<keyword evidence="2" id="KW-1185">Reference proteome</keyword>
<dbReference type="Proteomes" id="UP000299102">
    <property type="component" value="Unassembled WGS sequence"/>
</dbReference>
<proteinExistence type="predicted"/>
<gene>
    <name evidence="1" type="ORF">EVAR_31582_1</name>
</gene>
<dbReference type="STRING" id="151549.A0A4C1V8Q7"/>
<dbReference type="InterPro" id="IPR036397">
    <property type="entry name" value="RNaseH_sf"/>
</dbReference>
<protein>
    <recommendedName>
        <fullName evidence="3">Integrase catalytic domain-containing protein</fullName>
    </recommendedName>
</protein>
<accession>A0A4C1V8Q7</accession>
<dbReference type="OrthoDB" id="775972at2759"/>
<evidence type="ECO:0000313" key="1">
    <source>
        <dbReference type="EMBL" id="GBP34712.1"/>
    </source>
</evidence>
<dbReference type="InterPro" id="IPR012337">
    <property type="entry name" value="RNaseH-like_sf"/>
</dbReference>
<comment type="caution">
    <text evidence="1">The sequence shown here is derived from an EMBL/GenBank/DDBJ whole genome shotgun (WGS) entry which is preliminary data.</text>
</comment>
<dbReference type="GO" id="GO:0003676">
    <property type="term" value="F:nucleic acid binding"/>
    <property type="evidence" value="ECO:0007669"/>
    <property type="project" value="InterPro"/>
</dbReference>
<reference evidence="1 2" key="1">
    <citation type="journal article" date="2019" name="Commun. Biol.">
        <title>The bagworm genome reveals a unique fibroin gene that provides high tensile strength.</title>
        <authorList>
            <person name="Kono N."/>
            <person name="Nakamura H."/>
            <person name="Ohtoshi R."/>
            <person name="Tomita M."/>
            <person name="Numata K."/>
            <person name="Arakawa K."/>
        </authorList>
    </citation>
    <scope>NUCLEOTIDE SEQUENCE [LARGE SCALE GENOMIC DNA]</scope>
</reference>
<name>A0A4C1V8Q7_EUMVA</name>